<organism evidence="2 3">
    <name type="scientific">Chryseobacterium arthrosphaerae</name>
    <dbReference type="NCBI Taxonomy" id="651561"/>
    <lineage>
        <taxon>Bacteria</taxon>
        <taxon>Pseudomonadati</taxon>
        <taxon>Bacteroidota</taxon>
        <taxon>Flavobacteriia</taxon>
        <taxon>Flavobacteriales</taxon>
        <taxon>Weeksellaceae</taxon>
        <taxon>Chryseobacterium group</taxon>
        <taxon>Chryseobacterium</taxon>
    </lineage>
</organism>
<feature type="transmembrane region" description="Helical" evidence="1">
    <location>
        <begin position="73"/>
        <end position="90"/>
    </location>
</feature>
<feature type="transmembrane region" description="Helical" evidence="1">
    <location>
        <begin position="110"/>
        <end position="128"/>
    </location>
</feature>
<evidence type="ECO:0000313" key="3">
    <source>
        <dbReference type="Proteomes" id="UP001350005"/>
    </source>
</evidence>
<protein>
    <submittedName>
        <fullName evidence="2">Uncharacterized protein</fullName>
    </submittedName>
</protein>
<proteinExistence type="predicted"/>
<keyword evidence="1" id="KW-1133">Transmembrane helix</keyword>
<keyword evidence="1" id="KW-0812">Transmembrane</keyword>
<reference evidence="2 3" key="1">
    <citation type="submission" date="2024-01" db="EMBL/GenBank/DDBJ databases">
        <title>Whole genome of Chryseobacterium arthrosphaerae NNCa 2741.</title>
        <authorList>
            <person name="Boriskina E.V."/>
            <person name="Gordinskaya N.A."/>
            <person name="Kropotov V.S."/>
            <person name="Alekseeva A.E."/>
            <person name="Makhova M.A."/>
            <person name="Kryazhev D.V."/>
            <person name="Shkurkina I.S."/>
        </authorList>
    </citation>
    <scope>NUCLEOTIDE SEQUENCE [LARGE SCALE GENOMIC DNA]</scope>
    <source>
        <strain evidence="2 3">NNCa 2741</strain>
    </source>
</reference>
<dbReference type="Proteomes" id="UP001350005">
    <property type="component" value="Unassembled WGS sequence"/>
</dbReference>
<evidence type="ECO:0000256" key="1">
    <source>
        <dbReference type="SAM" id="Phobius"/>
    </source>
</evidence>
<gene>
    <name evidence="2" type="ORF">V2E39_11780</name>
</gene>
<evidence type="ECO:0000313" key="2">
    <source>
        <dbReference type="EMBL" id="MEE6128063.1"/>
    </source>
</evidence>
<comment type="caution">
    <text evidence="2">The sequence shown here is derived from an EMBL/GenBank/DDBJ whole genome shotgun (WGS) entry which is preliminary data.</text>
</comment>
<keyword evidence="3" id="KW-1185">Reference proteome</keyword>
<dbReference type="RefSeq" id="WP_212650332.1">
    <property type="nucleotide sequence ID" value="NZ_CP064938.1"/>
</dbReference>
<name>A0ABU7QZZ9_9FLAO</name>
<accession>A0ABU7QZZ9</accession>
<feature type="transmembrane region" description="Helical" evidence="1">
    <location>
        <begin position="7"/>
        <end position="26"/>
    </location>
</feature>
<sequence>MKKTYTIVIISILIFFISLPFDAVYTKDHNVTGLFCFLLGWAEMQGGGIAWMANPLLVISAFLLLMKKPKVSAVISFLALALTFCFLSVGEITVDEAGHQYPITGYGPAFYLWIASCFSLFAGSIILVKSPEQSPVSR</sequence>
<feature type="transmembrane region" description="Helical" evidence="1">
    <location>
        <begin position="46"/>
        <end position="66"/>
    </location>
</feature>
<dbReference type="EMBL" id="JAZGJU010000022">
    <property type="protein sequence ID" value="MEE6128063.1"/>
    <property type="molecule type" value="Genomic_DNA"/>
</dbReference>
<keyword evidence="1" id="KW-0472">Membrane</keyword>